<keyword evidence="5 11" id="KW-0812">Transmembrane</keyword>
<evidence type="ECO:0000256" key="4">
    <source>
        <dbReference type="ARBA" id="ARBA00022452"/>
    </source>
</evidence>
<feature type="domain" description="TonB-dependent receptor plug" evidence="15">
    <location>
        <begin position="61"/>
        <end position="170"/>
    </location>
</feature>
<keyword evidence="8 11" id="KW-0472">Membrane</keyword>
<comment type="caution">
    <text evidence="16">The sequence shown here is derived from an EMBL/GenBank/DDBJ whole genome shotgun (WGS) entry which is preliminary data.</text>
</comment>
<keyword evidence="9" id="KW-0675">Receptor</keyword>
<feature type="domain" description="TonB-dependent receptor-like beta-barrel" evidence="14">
    <location>
        <begin position="279"/>
        <end position="756"/>
    </location>
</feature>
<dbReference type="AlphaFoldDB" id="A0A1A9RX55"/>
<evidence type="ECO:0000256" key="8">
    <source>
        <dbReference type="ARBA" id="ARBA00023136"/>
    </source>
</evidence>
<keyword evidence="3 11" id="KW-0813">Transport</keyword>
<dbReference type="Gene3D" id="2.40.170.20">
    <property type="entry name" value="TonB-dependent receptor, beta-barrel domain"/>
    <property type="match status" value="1"/>
</dbReference>
<evidence type="ECO:0000256" key="6">
    <source>
        <dbReference type="ARBA" id="ARBA00022729"/>
    </source>
</evidence>
<dbReference type="Pfam" id="PF07715">
    <property type="entry name" value="Plug"/>
    <property type="match status" value="1"/>
</dbReference>
<evidence type="ECO:0000256" key="11">
    <source>
        <dbReference type="PROSITE-ProRule" id="PRU01360"/>
    </source>
</evidence>
<dbReference type="SUPFAM" id="SSF56935">
    <property type="entry name" value="Porins"/>
    <property type="match status" value="1"/>
</dbReference>
<reference evidence="17" key="1">
    <citation type="submission" date="2016-05" db="EMBL/GenBank/DDBJ databases">
        <title>Draft genome of Corynebacterium afermentans subsp. afermentans LCDC 88199T.</title>
        <authorList>
            <person name="Bernier A.-M."/>
            <person name="Bernard K."/>
        </authorList>
    </citation>
    <scope>NUCLEOTIDE SEQUENCE [LARGE SCALE GENOMIC DNA]</scope>
    <source>
        <strain evidence="17">NML02-A-017</strain>
    </source>
</reference>
<evidence type="ECO:0000313" key="16">
    <source>
        <dbReference type="EMBL" id="OAM29322.1"/>
    </source>
</evidence>
<feature type="chain" id="PRO_5008396279" description="Ligand-gated channel protein" evidence="13">
    <location>
        <begin position="27"/>
        <end position="817"/>
    </location>
</feature>
<evidence type="ECO:0000256" key="13">
    <source>
        <dbReference type="SAM" id="SignalP"/>
    </source>
</evidence>
<evidence type="ECO:0000256" key="1">
    <source>
        <dbReference type="ARBA" id="ARBA00004571"/>
    </source>
</evidence>
<dbReference type="InterPro" id="IPR039426">
    <property type="entry name" value="TonB-dep_rcpt-like"/>
</dbReference>
<dbReference type="InterPro" id="IPR037066">
    <property type="entry name" value="Plug_dom_sf"/>
</dbReference>
<evidence type="ECO:0000256" key="10">
    <source>
        <dbReference type="ARBA" id="ARBA00023237"/>
    </source>
</evidence>
<keyword evidence="17" id="KW-1185">Reference proteome</keyword>
<evidence type="ECO:0008006" key="18">
    <source>
        <dbReference type="Google" id="ProtNLM"/>
    </source>
</evidence>
<keyword evidence="7 12" id="KW-0798">TonB box</keyword>
<dbReference type="InterPro" id="IPR010949">
    <property type="entry name" value="TonB_Hb/transfer/lactofer_rcpt"/>
</dbReference>
<evidence type="ECO:0000256" key="9">
    <source>
        <dbReference type="ARBA" id="ARBA00023170"/>
    </source>
</evidence>
<dbReference type="PROSITE" id="PS52016">
    <property type="entry name" value="TONB_DEPENDENT_REC_3"/>
    <property type="match status" value="1"/>
</dbReference>
<evidence type="ECO:0000256" key="7">
    <source>
        <dbReference type="ARBA" id="ARBA00023077"/>
    </source>
</evidence>
<dbReference type="OrthoDB" id="9764669at2"/>
<feature type="signal peptide" evidence="13">
    <location>
        <begin position="1"/>
        <end position="26"/>
    </location>
</feature>
<proteinExistence type="inferred from homology"/>
<dbReference type="Proteomes" id="UP000077885">
    <property type="component" value="Unassembled WGS sequence"/>
</dbReference>
<dbReference type="PANTHER" id="PTHR30069">
    <property type="entry name" value="TONB-DEPENDENT OUTER MEMBRANE RECEPTOR"/>
    <property type="match status" value="1"/>
</dbReference>
<dbReference type="CDD" id="cd01347">
    <property type="entry name" value="ligand_gated_channel"/>
    <property type="match status" value="1"/>
</dbReference>
<dbReference type="Gene3D" id="2.170.130.10">
    <property type="entry name" value="TonB-dependent receptor, plug domain"/>
    <property type="match status" value="1"/>
</dbReference>
<dbReference type="Pfam" id="PF00593">
    <property type="entry name" value="TonB_dep_Rec_b-barrel"/>
    <property type="match status" value="1"/>
</dbReference>
<evidence type="ECO:0000256" key="2">
    <source>
        <dbReference type="ARBA" id="ARBA00009810"/>
    </source>
</evidence>
<evidence type="ECO:0000259" key="15">
    <source>
        <dbReference type="Pfam" id="PF07715"/>
    </source>
</evidence>
<organism evidence="16 17">
    <name type="scientific">Eikenella longinqua</name>
    <dbReference type="NCBI Taxonomy" id="1795827"/>
    <lineage>
        <taxon>Bacteria</taxon>
        <taxon>Pseudomonadati</taxon>
        <taxon>Pseudomonadota</taxon>
        <taxon>Betaproteobacteria</taxon>
        <taxon>Neisseriales</taxon>
        <taxon>Neisseriaceae</taxon>
        <taxon>Eikenella</taxon>
    </lineage>
</organism>
<evidence type="ECO:0000313" key="17">
    <source>
        <dbReference type="Proteomes" id="UP000077885"/>
    </source>
</evidence>
<evidence type="ECO:0000256" key="12">
    <source>
        <dbReference type="RuleBase" id="RU003357"/>
    </source>
</evidence>
<comment type="similarity">
    <text evidence="2 11 12">Belongs to the TonB-dependent receptor family.</text>
</comment>
<gene>
    <name evidence="16" type="ORF">A7P95_03675</name>
</gene>
<keyword evidence="6 13" id="KW-0732">Signal</keyword>
<sequence length="817" mass="93161">MKTHIHHKPSILFLALCGIFSAPAWAASETGSAGGDTVSGQLETIQIRGRRHAPRQLGRERVRREQLDKEMVQDIRDMVRYDPGISVAEGGRAGSNGFSIRGVDKDRVAIVVDGLDQGESRSSSAFQDLFGAYGNFNANRNAAEMEHMSEVTISKGADSITAGSGALGGAVIYRTKSPRDYVDEEKPYYVGMKTGYLSRSEQWLASITAAGRLGGFDALVVGTVRNGHETKNHRPGKDLNLRFNDDHSYGNTSYSGVTRGVPDPQNTEDHAELFRLGYHFNSNNYLSGIYEATRQDRETDELSNLFDTWGTPKTSYRYRHDVAYRRRVGLEYENLLEWGPWNKLTINLDRQKISMTTMSWDIPNADYIRRYGFIAQNYFIRRSLNYETNQFKIAADKHFDLSSNTTWDIAYGIGGSRKRNTNSNTQYWSFVFYPDRLASNNDHKEFLVSTQSTSYNVYWNNTLRFSERFKLNLGVRYDRTKMHTLDTDSFNPDVRGQLEAKGLWNQQARFSSPSYVAALDWNISPAVTLQGKYSTGFRAPTTDEMWFYFPNTQFYVDPNPTLKAERAKNFELGIDLHGNWGNVRLSGYRTRYRDFIDFVNRGYKEVQLWNYRTKSLSSPEYANVYQNVNRSRADIKGLELKARWNLDSIGLPAGSYTTLAANYTKGEADGHIPINAIHPFNGVIGIGYQHPDNRWGLDMNVSYFARKNPSDTVASYENTNRPFPFARHSRNVWLVDLTGNYQFRKHLTIRGGIFNLFNKHYYSWETLRSIREFGTVNRVNNCPDSNGNPQHDGCSHAGIERFSAPGRNFSLIIEAKF</sequence>
<dbReference type="InterPro" id="IPR000531">
    <property type="entry name" value="Beta-barrel_TonB"/>
</dbReference>
<protein>
    <recommendedName>
        <fullName evidence="18">Ligand-gated channel protein</fullName>
    </recommendedName>
</protein>
<dbReference type="RefSeq" id="WP_067591332.1">
    <property type="nucleotide sequence ID" value="NZ_LXSL01000014.1"/>
</dbReference>
<dbReference type="InterPro" id="IPR036942">
    <property type="entry name" value="Beta-barrel_TonB_sf"/>
</dbReference>
<keyword evidence="10 11" id="KW-0998">Cell outer membrane</keyword>
<comment type="subcellular location">
    <subcellularLocation>
        <location evidence="1 11">Cell outer membrane</location>
        <topology evidence="1 11">Multi-pass membrane protein</topology>
    </subcellularLocation>
</comment>
<evidence type="ECO:0000256" key="3">
    <source>
        <dbReference type="ARBA" id="ARBA00022448"/>
    </source>
</evidence>
<evidence type="ECO:0000256" key="5">
    <source>
        <dbReference type="ARBA" id="ARBA00022692"/>
    </source>
</evidence>
<dbReference type="GO" id="GO:0015344">
    <property type="term" value="F:siderophore uptake transmembrane transporter activity"/>
    <property type="evidence" value="ECO:0007669"/>
    <property type="project" value="TreeGrafter"/>
</dbReference>
<dbReference type="PANTHER" id="PTHR30069:SF29">
    <property type="entry name" value="HEMOGLOBIN AND HEMOGLOBIN-HAPTOGLOBIN-BINDING PROTEIN 1-RELATED"/>
    <property type="match status" value="1"/>
</dbReference>
<accession>A0A1A9RX55</accession>
<keyword evidence="4 11" id="KW-1134">Transmembrane beta strand</keyword>
<dbReference type="STRING" id="1795827.A7P95_03675"/>
<name>A0A1A9RX55_9NEIS</name>
<dbReference type="GO" id="GO:0009279">
    <property type="term" value="C:cell outer membrane"/>
    <property type="evidence" value="ECO:0007669"/>
    <property type="project" value="UniProtKB-SubCell"/>
</dbReference>
<evidence type="ECO:0000259" key="14">
    <source>
        <dbReference type="Pfam" id="PF00593"/>
    </source>
</evidence>
<dbReference type="NCBIfam" id="TIGR01786">
    <property type="entry name" value="TonB-hemlactrns"/>
    <property type="match status" value="1"/>
</dbReference>
<dbReference type="EMBL" id="LXSL01000014">
    <property type="protein sequence ID" value="OAM29322.1"/>
    <property type="molecule type" value="Genomic_DNA"/>
</dbReference>
<dbReference type="GO" id="GO:0044718">
    <property type="term" value="P:siderophore transmembrane transport"/>
    <property type="evidence" value="ECO:0007669"/>
    <property type="project" value="TreeGrafter"/>
</dbReference>
<dbReference type="InterPro" id="IPR012910">
    <property type="entry name" value="Plug_dom"/>
</dbReference>